<sequence length="187" mass="20446">MPDTPPVHSDRVPDSDSHSDSDSEDISAAIRRLLLVMPRAIGRIKRLGAPEELAELALAPRHLSLLSFLLLDGPMTVSELADRLEVAPTTASLLVSELSRKGVLDRREDESDRRRRVVSIPEGMRPALERWLSPGARAWRAALEPLTPPERAAVVRAFTAYEAALADGPDGPGPDGPDRAEPTEERR</sequence>
<proteinExistence type="predicted"/>
<dbReference type="PANTHER" id="PTHR33164">
    <property type="entry name" value="TRANSCRIPTIONAL REGULATOR, MARR FAMILY"/>
    <property type="match status" value="1"/>
</dbReference>
<dbReference type="GO" id="GO:0006950">
    <property type="term" value="P:response to stress"/>
    <property type="evidence" value="ECO:0007669"/>
    <property type="project" value="TreeGrafter"/>
</dbReference>
<accession>A0A5N6AQB4</accession>
<protein>
    <submittedName>
        <fullName evidence="3">MarR family transcriptional regulator</fullName>
    </submittedName>
</protein>
<comment type="caution">
    <text evidence="3">The sequence shown here is derived from an EMBL/GenBank/DDBJ whole genome shotgun (WGS) entry which is preliminary data.</text>
</comment>
<reference evidence="3" key="1">
    <citation type="submission" date="2019-10" db="EMBL/GenBank/DDBJ databases">
        <title>Nonomuraea sp. nov., isolated from Phyllanthus amarus.</title>
        <authorList>
            <person name="Klykleung N."/>
            <person name="Tanasupawat S."/>
        </authorList>
    </citation>
    <scope>NUCLEOTIDE SEQUENCE [LARGE SCALE GENOMIC DNA]</scope>
    <source>
        <strain evidence="3">3MP-10</strain>
    </source>
</reference>
<dbReference type="EMBL" id="VDLY02000001">
    <property type="protein sequence ID" value="KAB8170871.1"/>
    <property type="molecule type" value="Genomic_DNA"/>
</dbReference>
<dbReference type="InterPro" id="IPR036390">
    <property type="entry name" value="WH_DNA-bd_sf"/>
</dbReference>
<organism evidence="3 4">
    <name type="scientific">Streptomyces mimosae</name>
    <dbReference type="NCBI Taxonomy" id="2586635"/>
    <lineage>
        <taxon>Bacteria</taxon>
        <taxon>Bacillati</taxon>
        <taxon>Actinomycetota</taxon>
        <taxon>Actinomycetes</taxon>
        <taxon>Kitasatosporales</taxon>
        <taxon>Streptomycetaceae</taxon>
        <taxon>Streptomyces</taxon>
    </lineage>
</organism>
<feature type="domain" description="HTH marR-type" evidence="2">
    <location>
        <begin position="27"/>
        <end position="163"/>
    </location>
</feature>
<dbReference type="Proteomes" id="UP000314251">
    <property type="component" value="Unassembled WGS sequence"/>
</dbReference>
<dbReference type="InterPro" id="IPR000835">
    <property type="entry name" value="HTH_MarR-typ"/>
</dbReference>
<feature type="region of interest" description="Disordered" evidence="1">
    <location>
        <begin position="1"/>
        <end position="24"/>
    </location>
</feature>
<dbReference type="OrthoDB" id="4547383at2"/>
<feature type="compositionally biased region" description="Basic and acidic residues" evidence="1">
    <location>
        <begin position="176"/>
        <end position="187"/>
    </location>
</feature>
<evidence type="ECO:0000313" key="3">
    <source>
        <dbReference type="EMBL" id="KAB8170871.1"/>
    </source>
</evidence>
<evidence type="ECO:0000259" key="2">
    <source>
        <dbReference type="PROSITE" id="PS50995"/>
    </source>
</evidence>
<dbReference type="AlphaFoldDB" id="A0A5N6AQB4"/>
<dbReference type="PANTHER" id="PTHR33164:SF57">
    <property type="entry name" value="MARR-FAMILY TRANSCRIPTIONAL REGULATOR"/>
    <property type="match status" value="1"/>
</dbReference>
<dbReference type="InterPro" id="IPR036388">
    <property type="entry name" value="WH-like_DNA-bd_sf"/>
</dbReference>
<name>A0A5N6AQB4_9ACTN</name>
<keyword evidence="4" id="KW-1185">Reference proteome</keyword>
<dbReference type="SMART" id="SM00347">
    <property type="entry name" value="HTH_MARR"/>
    <property type="match status" value="1"/>
</dbReference>
<gene>
    <name evidence="3" type="ORF">FH607_000515</name>
</gene>
<dbReference type="SUPFAM" id="SSF46785">
    <property type="entry name" value="Winged helix' DNA-binding domain"/>
    <property type="match status" value="1"/>
</dbReference>
<feature type="region of interest" description="Disordered" evidence="1">
    <location>
        <begin position="164"/>
        <end position="187"/>
    </location>
</feature>
<dbReference type="Pfam" id="PF12802">
    <property type="entry name" value="MarR_2"/>
    <property type="match status" value="1"/>
</dbReference>
<dbReference type="GO" id="GO:0003700">
    <property type="term" value="F:DNA-binding transcription factor activity"/>
    <property type="evidence" value="ECO:0007669"/>
    <property type="project" value="InterPro"/>
</dbReference>
<dbReference type="PROSITE" id="PS50995">
    <property type="entry name" value="HTH_MARR_2"/>
    <property type="match status" value="1"/>
</dbReference>
<evidence type="ECO:0000256" key="1">
    <source>
        <dbReference type="SAM" id="MobiDB-lite"/>
    </source>
</evidence>
<dbReference type="InterPro" id="IPR039422">
    <property type="entry name" value="MarR/SlyA-like"/>
</dbReference>
<evidence type="ECO:0000313" key="4">
    <source>
        <dbReference type="Proteomes" id="UP000314251"/>
    </source>
</evidence>
<feature type="compositionally biased region" description="Basic and acidic residues" evidence="1">
    <location>
        <begin position="8"/>
        <end position="21"/>
    </location>
</feature>
<dbReference type="Gene3D" id="1.10.10.10">
    <property type="entry name" value="Winged helix-like DNA-binding domain superfamily/Winged helix DNA-binding domain"/>
    <property type="match status" value="1"/>
</dbReference>